<feature type="non-terminal residue" evidence="2">
    <location>
        <position position="121"/>
    </location>
</feature>
<name>A0A075B532_ROZAC</name>
<evidence type="ECO:0000256" key="1">
    <source>
        <dbReference type="SAM" id="SignalP"/>
    </source>
</evidence>
<evidence type="ECO:0000313" key="3">
    <source>
        <dbReference type="Proteomes" id="UP000030755"/>
    </source>
</evidence>
<protein>
    <submittedName>
        <fullName evidence="2">Uncharacterized protein</fullName>
    </submittedName>
</protein>
<dbReference type="HOGENOM" id="CLU_2039382_0_0_1"/>
<dbReference type="Proteomes" id="UP000030755">
    <property type="component" value="Unassembled WGS sequence"/>
</dbReference>
<feature type="signal peptide" evidence="1">
    <location>
        <begin position="1"/>
        <end position="23"/>
    </location>
</feature>
<sequence length="121" mass="13713">MFIWGVLTVVTVISNALVSGSLSSEKEVRQTLENFVTVRNLETDGVNDVLEFIGKNDIPNNTPWDLFKKVTNQVFQCVKVETLRHRATKAFENLVGVSSRKGDIFYGRNQDSMPFMNDILE</sequence>
<keyword evidence="1" id="KW-0732">Signal</keyword>
<keyword evidence="3" id="KW-1185">Reference proteome</keyword>
<organism evidence="2 3">
    <name type="scientific">Rozella allomycis (strain CSF55)</name>
    <dbReference type="NCBI Taxonomy" id="988480"/>
    <lineage>
        <taxon>Eukaryota</taxon>
        <taxon>Fungi</taxon>
        <taxon>Fungi incertae sedis</taxon>
        <taxon>Cryptomycota</taxon>
        <taxon>Cryptomycota incertae sedis</taxon>
        <taxon>Rozella</taxon>
    </lineage>
</organism>
<evidence type="ECO:0000313" key="2">
    <source>
        <dbReference type="EMBL" id="EPZ36871.1"/>
    </source>
</evidence>
<proteinExistence type="predicted"/>
<gene>
    <name evidence="2" type="ORF">O9G_004739</name>
</gene>
<dbReference type="AlphaFoldDB" id="A0A075B532"/>
<feature type="chain" id="PRO_5001705028" evidence="1">
    <location>
        <begin position="24"/>
        <end position="121"/>
    </location>
</feature>
<accession>A0A075B532</accession>
<dbReference type="EMBL" id="KE560410">
    <property type="protein sequence ID" value="EPZ36871.1"/>
    <property type="molecule type" value="Genomic_DNA"/>
</dbReference>
<reference evidence="2 3" key="1">
    <citation type="journal article" date="2013" name="Curr. Biol.">
        <title>Shared signatures of parasitism and phylogenomics unite Cryptomycota and microsporidia.</title>
        <authorList>
            <person name="James T.Y."/>
            <person name="Pelin A."/>
            <person name="Bonen L."/>
            <person name="Ahrendt S."/>
            <person name="Sain D."/>
            <person name="Corradi N."/>
            <person name="Stajich J.E."/>
        </authorList>
    </citation>
    <scope>NUCLEOTIDE SEQUENCE [LARGE SCALE GENOMIC DNA]</scope>
    <source>
        <strain evidence="2 3">CSF55</strain>
    </source>
</reference>